<evidence type="ECO:0000313" key="2">
    <source>
        <dbReference type="Proteomes" id="UP000284706"/>
    </source>
</evidence>
<protein>
    <submittedName>
        <fullName evidence="1">Uncharacterized protein</fullName>
    </submittedName>
</protein>
<comment type="caution">
    <text evidence="1">The sequence shown here is derived from an EMBL/GenBank/DDBJ whole genome shotgun (WGS) entry which is preliminary data.</text>
</comment>
<proteinExistence type="predicted"/>
<evidence type="ECO:0000313" key="1">
    <source>
        <dbReference type="EMBL" id="PPQ86510.1"/>
    </source>
</evidence>
<organism evidence="1 2">
    <name type="scientific">Gymnopilus dilepis</name>
    <dbReference type="NCBI Taxonomy" id="231916"/>
    <lineage>
        <taxon>Eukaryota</taxon>
        <taxon>Fungi</taxon>
        <taxon>Dikarya</taxon>
        <taxon>Basidiomycota</taxon>
        <taxon>Agaricomycotina</taxon>
        <taxon>Agaricomycetes</taxon>
        <taxon>Agaricomycetidae</taxon>
        <taxon>Agaricales</taxon>
        <taxon>Agaricineae</taxon>
        <taxon>Hymenogastraceae</taxon>
        <taxon>Gymnopilus</taxon>
    </lineage>
</organism>
<reference evidence="1 2" key="1">
    <citation type="journal article" date="2018" name="Evol. Lett.">
        <title>Horizontal gene cluster transfer increased hallucinogenic mushroom diversity.</title>
        <authorList>
            <person name="Reynolds H.T."/>
            <person name="Vijayakumar V."/>
            <person name="Gluck-Thaler E."/>
            <person name="Korotkin H.B."/>
            <person name="Matheny P.B."/>
            <person name="Slot J.C."/>
        </authorList>
    </citation>
    <scope>NUCLEOTIDE SEQUENCE [LARGE SCALE GENOMIC DNA]</scope>
    <source>
        <strain evidence="1 2">SRW20</strain>
    </source>
</reference>
<dbReference type="InParanoid" id="A0A409X6Z5"/>
<dbReference type="Proteomes" id="UP000284706">
    <property type="component" value="Unassembled WGS sequence"/>
</dbReference>
<name>A0A409X6Z5_9AGAR</name>
<gene>
    <name evidence="1" type="ORF">CVT26_008375</name>
</gene>
<dbReference type="EMBL" id="NHYE01004054">
    <property type="protein sequence ID" value="PPQ86510.1"/>
    <property type="molecule type" value="Genomic_DNA"/>
</dbReference>
<sequence>MSFAISELLGKQQPSNLSLFKSLPRLNRVRLYVHSTIGVLDLYLLSSPALTKLDVGNFVLSPEGFMGIIGVLRML</sequence>
<dbReference type="AlphaFoldDB" id="A0A409X6Z5"/>
<keyword evidence="2" id="KW-1185">Reference proteome</keyword>
<accession>A0A409X6Z5</accession>
<dbReference type="OrthoDB" id="2992500at2759"/>